<dbReference type="PROSITE" id="PS50095">
    <property type="entry name" value="PLAT"/>
    <property type="match status" value="1"/>
</dbReference>
<dbReference type="InterPro" id="IPR036392">
    <property type="entry name" value="PLAT/LH2_dom_sf"/>
</dbReference>
<dbReference type="SUPFAM" id="SSF49723">
    <property type="entry name" value="Lipase/lipooxygenase domain (PLAT/LH2 domain)"/>
    <property type="match status" value="1"/>
</dbReference>
<feature type="domain" description="PLAT" evidence="2">
    <location>
        <begin position="1"/>
        <end position="84"/>
    </location>
</feature>
<reference evidence="3" key="1">
    <citation type="journal article" date="2017" name="Nature">
        <title>The genome of Chenopodium quinoa.</title>
        <authorList>
            <person name="Jarvis D.E."/>
            <person name="Ho Y.S."/>
            <person name="Lightfoot D.J."/>
            <person name="Schmoeckel S.M."/>
            <person name="Li B."/>
            <person name="Borm T.J.A."/>
            <person name="Ohyanagi H."/>
            <person name="Mineta K."/>
            <person name="Michell C.T."/>
            <person name="Saber N."/>
            <person name="Kharbatia N.M."/>
            <person name="Rupper R.R."/>
            <person name="Sharp A.R."/>
            <person name="Dally N."/>
            <person name="Boughton B.A."/>
            <person name="Woo Y.H."/>
            <person name="Gao G."/>
            <person name="Schijlen E.G.W.M."/>
            <person name="Guo X."/>
            <person name="Momin A.A."/>
            <person name="Negrao S."/>
            <person name="Al-Babili S."/>
            <person name="Gehring C."/>
            <person name="Roessner U."/>
            <person name="Jung C."/>
            <person name="Murphy K."/>
            <person name="Arold S.T."/>
            <person name="Gojobori T."/>
            <person name="van der Linden C.G."/>
            <person name="van Loo E.N."/>
            <person name="Jellen E.N."/>
            <person name="Maughan P.J."/>
            <person name="Tester M."/>
        </authorList>
    </citation>
    <scope>NUCLEOTIDE SEQUENCE [LARGE SCALE GENOMIC DNA]</scope>
    <source>
        <strain evidence="3">cv. PI 614886</strain>
    </source>
</reference>
<dbReference type="Gene3D" id="2.60.60.20">
    <property type="entry name" value="PLAT/LH2 domain"/>
    <property type="match status" value="1"/>
</dbReference>
<organism evidence="3 4">
    <name type="scientific">Chenopodium quinoa</name>
    <name type="common">Quinoa</name>
    <dbReference type="NCBI Taxonomy" id="63459"/>
    <lineage>
        <taxon>Eukaryota</taxon>
        <taxon>Viridiplantae</taxon>
        <taxon>Streptophyta</taxon>
        <taxon>Embryophyta</taxon>
        <taxon>Tracheophyta</taxon>
        <taxon>Spermatophyta</taxon>
        <taxon>Magnoliopsida</taxon>
        <taxon>eudicotyledons</taxon>
        <taxon>Gunneridae</taxon>
        <taxon>Pentapetalae</taxon>
        <taxon>Caryophyllales</taxon>
        <taxon>Chenopodiaceae</taxon>
        <taxon>Chenopodioideae</taxon>
        <taxon>Atripliceae</taxon>
        <taxon>Chenopodium</taxon>
    </lineage>
</organism>
<protein>
    <recommendedName>
        <fullName evidence="2">PLAT domain-containing protein</fullName>
    </recommendedName>
</protein>
<evidence type="ECO:0000259" key="2">
    <source>
        <dbReference type="PROSITE" id="PS50095"/>
    </source>
</evidence>
<proteinExistence type="predicted"/>
<dbReference type="Pfam" id="PF01477">
    <property type="entry name" value="PLAT"/>
    <property type="match status" value="1"/>
</dbReference>
<evidence type="ECO:0000313" key="4">
    <source>
        <dbReference type="Proteomes" id="UP000596660"/>
    </source>
</evidence>
<evidence type="ECO:0000313" key="3">
    <source>
        <dbReference type="EnsemblPlants" id="AUR62032618-RA:cds"/>
    </source>
</evidence>
<dbReference type="PANTHER" id="PTHR31718:SF0">
    <property type="entry name" value="PLAT DOMAIN-CONTAINING PROTEIN 2"/>
    <property type="match status" value="1"/>
</dbReference>
<keyword evidence="4" id="KW-1185">Reference proteome</keyword>
<dbReference type="PANTHER" id="PTHR31718">
    <property type="entry name" value="PLAT DOMAIN-CONTAINING PROTEIN"/>
    <property type="match status" value="1"/>
</dbReference>
<sequence length="99" mass="10971">MSKYHYYFRSGNLDTFAVKGNCLRGPLCSMTLSHDNTGVSPGWYVDYVEVTSIAPSRGCRKINFPVNAWLAVDEPPFGTASRGVCLCDEIIRDDVYAPS</sequence>
<dbReference type="InterPro" id="IPR001024">
    <property type="entry name" value="PLAT/LH2_dom"/>
</dbReference>
<evidence type="ECO:0000256" key="1">
    <source>
        <dbReference type="PROSITE-ProRule" id="PRU00152"/>
    </source>
</evidence>
<accession>A0A803MMW7</accession>
<name>A0A803MMW7_CHEQI</name>
<dbReference type="AlphaFoldDB" id="A0A803MMW7"/>
<dbReference type="Proteomes" id="UP000596660">
    <property type="component" value="Unplaced"/>
</dbReference>
<comment type="caution">
    <text evidence="1">Lacks conserved residue(s) required for the propagation of feature annotation.</text>
</comment>
<reference evidence="3" key="2">
    <citation type="submission" date="2021-03" db="UniProtKB">
        <authorList>
            <consortium name="EnsemblPlants"/>
        </authorList>
    </citation>
    <scope>IDENTIFICATION</scope>
</reference>
<dbReference type="EnsemblPlants" id="AUR62032618-RA">
    <property type="protein sequence ID" value="AUR62032618-RA:cds"/>
    <property type="gene ID" value="AUR62032618"/>
</dbReference>
<dbReference type="Gramene" id="AUR62032618-RA">
    <property type="protein sequence ID" value="AUR62032618-RA:cds"/>
    <property type="gene ID" value="AUR62032618"/>
</dbReference>